<feature type="transmembrane region" description="Helical" evidence="5">
    <location>
        <begin position="12"/>
        <end position="31"/>
    </location>
</feature>
<dbReference type="PANTHER" id="PTHR37422:SF13">
    <property type="entry name" value="LIPOPOLYSACCHARIDE BIOSYNTHESIS PROTEIN PA4999-RELATED"/>
    <property type="match status" value="1"/>
</dbReference>
<comment type="subcellular location">
    <subcellularLocation>
        <location evidence="1">Membrane</location>
        <topology evidence="1">Multi-pass membrane protein</topology>
    </subcellularLocation>
</comment>
<feature type="transmembrane region" description="Helical" evidence="5">
    <location>
        <begin position="248"/>
        <end position="266"/>
    </location>
</feature>
<name>A0A1F6PG99_9BACT</name>
<evidence type="ECO:0000313" key="8">
    <source>
        <dbReference type="Proteomes" id="UP000178254"/>
    </source>
</evidence>
<feature type="transmembrane region" description="Helical" evidence="5">
    <location>
        <begin position="138"/>
        <end position="157"/>
    </location>
</feature>
<evidence type="ECO:0000256" key="3">
    <source>
        <dbReference type="ARBA" id="ARBA00022989"/>
    </source>
</evidence>
<accession>A0A1F6PG99</accession>
<proteinExistence type="predicted"/>
<dbReference type="AlphaFoldDB" id="A0A1F6PG99"/>
<evidence type="ECO:0000259" key="6">
    <source>
        <dbReference type="Pfam" id="PF04932"/>
    </source>
</evidence>
<dbReference type="Pfam" id="PF04932">
    <property type="entry name" value="Wzy_C"/>
    <property type="match status" value="1"/>
</dbReference>
<gene>
    <name evidence="7" type="ORF">A2538_04090</name>
</gene>
<feature type="transmembrane region" description="Helical" evidence="5">
    <location>
        <begin position="394"/>
        <end position="413"/>
    </location>
</feature>
<evidence type="ECO:0000313" key="7">
    <source>
        <dbReference type="EMBL" id="OGH95090.1"/>
    </source>
</evidence>
<protein>
    <recommendedName>
        <fullName evidence="6">O-antigen ligase-related domain-containing protein</fullName>
    </recommendedName>
</protein>
<feature type="transmembrane region" description="Helical" evidence="5">
    <location>
        <begin position="108"/>
        <end position="129"/>
    </location>
</feature>
<dbReference type="GO" id="GO:0016020">
    <property type="term" value="C:membrane"/>
    <property type="evidence" value="ECO:0007669"/>
    <property type="project" value="UniProtKB-SubCell"/>
</dbReference>
<feature type="transmembrane region" description="Helical" evidence="5">
    <location>
        <begin position="419"/>
        <end position="436"/>
    </location>
</feature>
<keyword evidence="4 5" id="KW-0472">Membrane</keyword>
<dbReference type="STRING" id="1798709.A2538_04090"/>
<dbReference type="EMBL" id="MFRE01000004">
    <property type="protein sequence ID" value="OGH95090.1"/>
    <property type="molecule type" value="Genomic_DNA"/>
</dbReference>
<feature type="transmembrane region" description="Helical" evidence="5">
    <location>
        <begin position="198"/>
        <end position="218"/>
    </location>
</feature>
<dbReference type="PANTHER" id="PTHR37422">
    <property type="entry name" value="TEICHURONIC ACID BIOSYNTHESIS PROTEIN TUAE"/>
    <property type="match status" value="1"/>
</dbReference>
<evidence type="ECO:0000256" key="5">
    <source>
        <dbReference type="SAM" id="Phobius"/>
    </source>
</evidence>
<feature type="domain" description="O-antigen ligase-related" evidence="6">
    <location>
        <begin position="234"/>
        <end position="378"/>
    </location>
</feature>
<evidence type="ECO:0000256" key="2">
    <source>
        <dbReference type="ARBA" id="ARBA00022692"/>
    </source>
</evidence>
<evidence type="ECO:0000256" key="4">
    <source>
        <dbReference type="ARBA" id="ARBA00023136"/>
    </source>
</evidence>
<feature type="transmembrane region" description="Helical" evidence="5">
    <location>
        <begin position="83"/>
        <end position="102"/>
    </location>
</feature>
<reference evidence="7 8" key="1">
    <citation type="journal article" date="2016" name="Nat. Commun.">
        <title>Thousands of microbial genomes shed light on interconnected biogeochemical processes in an aquifer system.</title>
        <authorList>
            <person name="Anantharaman K."/>
            <person name="Brown C.T."/>
            <person name="Hug L.A."/>
            <person name="Sharon I."/>
            <person name="Castelle C.J."/>
            <person name="Probst A.J."/>
            <person name="Thomas B.C."/>
            <person name="Singh A."/>
            <person name="Wilkins M.J."/>
            <person name="Karaoz U."/>
            <person name="Brodie E.L."/>
            <person name="Williams K.H."/>
            <person name="Hubbard S.S."/>
            <person name="Banfield J.F."/>
        </authorList>
    </citation>
    <scope>NUCLEOTIDE SEQUENCE [LARGE SCALE GENOMIC DNA]</scope>
</reference>
<feature type="transmembrane region" description="Helical" evidence="5">
    <location>
        <begin position="278"/>
        <end position="297"/>
    </location>
</feature>
<evidence type="ECO:0000256" key="1">
    <source>
        <dbReference type="ARBA" id="ARBA00004141"/>
    </source>
</evidence>
<dbReference type="Proteomes" id="UP000178254">
    <property type="component" value="Unassembled WGS sequence"/>
</dbReference>
<feature type="transmembrane region" description="Helical" evidence="5">
    <location>
        <begin position="225"/>
        <end position="242"/>
    </location>
</feature>
<organism evidence="7 8">
    <name type="scientific">Candidatus Magasanikbacteria bacterium RIFOXYD2_FULL_41_14</name>
    <dbReference type="NCBI Taxonomy" id="1798709"/>
    <lineage>
        <taxon>Bacteria</taxon>
        <taxon>Candidatus Magasanikiibacteriota</taxon>
    </lineage>
</organism>
<feature type="transmembrane region" description="Helical" evidence="5">
    <location>
        <begin position="51"/>
        <end position="71"/>
    </location>
</feature>
<keyword evidence="2 5" id="KW-0812">Transmembrane</keyword>
<feature type="transmembrane region" description="Helical" evidence="5">
    <location>
        <begin position="361"/>
        <end position="382"/>
    </location>
</feature>
<dbReference type="InterPro" id="IPR007016">
    <property type="entry name" value="O-antigen_ligase-rel_domated"/>
</dbReference>
<keyword evidence="3 5" id="KW-1133">Transmembrane helix</keyword>
<comment type="caution">
    <text evidence="7">The sequence shown here is derived from an EMBL/GenBank/DDBJ whole genome shotgun (WGS) entry which is preliminary data.</text>
</comment>
<dbReference type="InterPro" id="IPR051533">
    <property type="entry name" value="WaaL-like"/>
</dbReference>
<sequence>MLPTRLAKLNIFLLGLLLFLIPFQTRWIYAPAFLNGGFWEYGTGSIYGSELLLSVIIILTAFDYFLNRVFWQKIKNDILTGRNIFGLASATLFLFGLIFFVLHSRFPGLSFIYISYFIEALCLSGVVALSRASWQQKVVAFWLGAFAQSVLALWQFFSQQVIANKWLGMAAQSASSLGASVIESDGGRWLRAYGSFPWPNALGIYLAVAFLFGLLLYFKLSTWPRRILLSAGQIFILFGLFFSFSRAAWLALAVGLTTVIVVWFTNKNKISALTFVRPFVFIVITGIVVSSMFWNLISPRVFVSNSLEKRSITERYEQLWEWSGIVKISPALGVGPGAYTFAKYVANQNLPAWRYQPIHNIYFLILAEWGVVASAVFLLLFLGLCRRIYVREPFLISVITAWLFFGLFDHWTISLVGGIFFSAVVFGLSVSLDGLGDME</sequence>